<evidence type="ECO:0000256" key="5">
    <source>
        <dbReference type="ARBA" id="ARBA00022989"/>
    </source>
</evidence>
<keyword evidence="7 11" id="KW-0472">Membrane</keyword>
<accession>A0ABV6V8V9</accession>
<evidence type="ECO:0000256" key="1">
    <source>
        <dbReference type="ARBA" id="ARBA00004167"/>
    </source>
</evidence>
<feature type="transmembrane region" description="Helical" evidence="11">
    <location>
        <begin position="104"/>
        <end position="123"/>
    </location>
</feature>
<dbReference type="Gene3D" id="1.10.10.1320">
    <property type="entry name" value="Anti-sigma factor, zinc-finger domain"/>
    <property type="match status" value="1"/>
</dbReference>
<evidence type="ECO:0000256" key="8">
    <source>
        <dbReference type="ARBA" id="ARBA00023163"/>
    </source>
</evidence>
<proteinExistence type="predicted"/>
<dbReference type="Proteomes" id="UP001592582">
    <property type="component" value="Unassembled WGS sequence"/>
</dbReference>
<dbReference type="InterPro" id="IPR053877">
    <property type="entry name" value="RskA_N"/>
</dbReference>
<evidence type="ECO:0000313" key="15">
    <source>
        <dbReference type="Proteomes" id="UP001592582"/>
    </source>
</evidence>
<evidence type="ECO:0000256" key="3">
    <source>
        <dbReference type="ARBA" id="ARBA00022475"/>
    </source>
</evidence>
<comment type="caution">
    <text evidence="14">The sequence shown here is derived from an EMBL/GenBank/DDBJ whole genome shotgun (WGS) entry which is preliminary data.</text>
</comment>
<protein>
    <recommendedName>
        <fullName evidence="10">Regulator of SigK</fullName>
    </recommendedName>
    <alternativeName>
        <fullName evidence="9">Sigma-K anti-sigma factor RskA</fullName>
    </alternativeName>
</protein>
<reference evidence="14 15" key="1">
    <citation type="submission" date="2024-09" db="EMBL/GenBank/DDBJ databases">
        <authorList>
            <person name="Lee S.D."/>
        </authorList>
    </citation>
    <scope>NUCLEOTIDE SEQUENCE [LARGE SCALE GENOMIC DNA]</scope>
    <source>
        <strain evidence="14 15">N1-1</strain>
    </source>
</reference>
<keyword evidence="6" id="KW-0805">Transcription regulation</keyword>
<organism evidence="14 15">
    <name type="scientific">Streptacidiphilus alkalitolerans</name>
    <dbReference type="NCBI Taxonomy" id="3342712"/>
    <lineage>
        <taxon>Bacteria</taxon>
        <taxon>Bacillati</taxon>
        <taxon>Actinomycetota</taxon>
        <taxon>Actinomycetes</taxon>
        <taxon>Kitasatosporales</taxon>
        <taxon>Streptomycetaceae</taxon>
        <taxon>Streptacidiphilus</taxon>
    </lineage>
</organism>
<gene>
    <name evidence="14" type="ORF">ACEZDG_12335</name>
</gene>
<evidence type="ECO:0000259" key="13">
    <source>
        <dbReference type="Pfam" id="PF22618"/>
    </source>
</evidence>
<evidence type="ECO:0000256" key="7">
    <source>
        <dbReference type="ARBA" id="ARBA00023136"/>
    </source>
</evidence>
<dbReference type="Pfam" id="PF10099">
    <property type="entry name" value="RskA_C"/>
    <property type="match status" value="1"/>
</dbReference>
<comment type="subcellular location">
    <subcellularLocation>
        <location evidence="2">Cell membrane</location>
    </subcellularLocation>
    <subcellularLocation>
        <location evidence="1">Membrane</location>
        <topology evidence="1">Single-pass membrane protein</topology>
    </subcellularLocation>
</comment>
<evidence type="ECO:0000256" key="4">
    <source>
        <dbReference type="ARBA" id="ARBA00022692"/>
    </source>
</evidence>
<evidence type="ECO:0000256" key="9">
    <source>
        <dbReference type="ARBA" id="ARBA00029829"/>
    </source>
</evidence>
<keyword evidence="15" id="KW-1185">Reference proteome</keyword>
<keyword evidence="8" id="KW-0804">Transcription</keyword>
<evidence type="ECO:0000259" key="12">
    <source>
        <dbReference type="Pfam" id="PF10099"/>
    </source>
</evidence>
<dbReference type="Pfam" id="PF22618">
    <property type="entry name" value="RskA_N"/>
    <property type="match status" value="1"/>
</dbReference>
<evidence type="ECO:0000313" key="14">
    <source>
        <dbReference type="EMBL" id="MFC1410061.1"/>
    </source>
</evidence>
<keyword evidence="5 11" id="KW-1133">Transmembrane helix</keyword>
<evidence type="ECO:0000256" key="11">
    <source>
        <dbReference type="SAM" id="Phobius"/>
    </source>
</evidence>
<evidence type="ECO:0000256" key="2">
    <source>
        <dbReference type="ARBA" id="ARBA00004236"/>
    </source>
</evidence>
<dbReference type="RefSeq" id="WP_380507037.1">
    <property type="nucleotide sequence ID" value="NZ_JBHEZX010000005.1"/>
</dbReference>
<dbReference type="InterPro" id="IPR051474">
    <property type="entry name" value="Anti-sigma-K/W_factor"/>
</dbReference>
<dbReference type="EMBL" id="JBHEZX010000005">
    <property type="protein sequence ID" value="MFC1410061.1"/>
    <property type="molecule type" value="Genomic_DNA"/>
</dbReference>
<name>A0ABV6V8V9_9ACTN</name>
<keyword evidence="4 11" id="KW-0812">Transmembrane</keyword>
<dbReference type="PANTHER" id="PTHR37461:SF1">
    <property type="entry name" value="ANTI-SIGMA-K FACTOR RSKA"/>
    <property type="match status" value="1"/>
</dbReference>
<feature type="domain" description="Anti-sigma-K factor RskA N-terminal" evidence="13">
    <location>
        <begin position="6"/>
        <end position="48"/>
    </location>
</feature>
<feature type="domain" description="Anti-sigma K factor RskA C-terminal" evidence="12">
    <location>
        <begin position="105"/>
        <end position="247"/>
    </location>
</feature>
<dbReference type="InterPro" id="IPR018764">
    <property type="entry name" value="RskA_C"/>
</dbReference>
<evidence type="ECO:0000256" key="10">
    <source>
        <dbReference type="ARBA" id="ARBA00030803"/>
    </source>
</evidence>
<keyword evidence="3" id="KW-1003">Cell membrane</keyword>
<dbReference type="PANTHER" id="PTHR37461">
    <property type="entry name" value="ANTI-SIGMA-K FACTOR RSKA"/>
    <property type="match status" value="1"/>
</dbReference>
<evidence type="ECO:0000256" key="6">
    <source>
        <dbReference type="ARBA" id="ARBA00023015"/>
    </source>
</evidence>
<dbReference type="InterPro" id="IPR041916">
    <property type="entry name" value="Anti_sigma_zinc_sf"/>
</dbReference>
<sequence>MTSADLHTLTGAYALHALSDRESEEFARHLTACAACLQEVRELQETAARLALAAAETPSGEFRARVMAAIPEVRQLPPRVPASDGPALSPAQRWRRWRHRMPQLALAACLVVAMVAGGFAISAEHQVQQQRTQVVQAQSQAAALSALLAAPDARFSTDAVKGGGSSTVVTSASLRQTAFVFHGLAPLPSAKVYELWYSKDGQMVPAGLVPSTADGATMLTGTPDGAVAVGMTVEPAGGSARPTSAPVVLLPFAAT</sequence>